<evidence type="ECO:0000313" key="2">
    <source>
        <dbReference type="Proteomes" id="UP000654947"/>
    </source>
</evidence>
<organism evidence="1 2">
    <name type="scientific">Nocardiopsis kunsanensis</name>
    <dbReference type="NCBI Taxonomy" id="141693"/>
    <lineage>
        <taxon>Bacteria</taxon>
        <taxon>Bacillati</taxon>
        <taxon>Actinomycetota</taxon>
        <taxon>Actinomycetes</taxon>
        <taxon>Streptosporangiales</taxon>
        <taxon>Nocardiopsidaceae</taxon>
        <taxon>Nocardiopsis</taxon>
    </lineage>
</organism>
<comment type="caution">
    <text evidence="1">The sequence shown here is derived from an EMBL/GenBank/DDBJ whole genome shotgun (WGS) entry which is preliminary data.</text>
</comment>
<reference evidence="1 2" key="1">
    <citation type="journal article" date="2014" name="Int. J. Syst. Evol. Microbiol.">
        <title>Complete genome sequence of Corynebacterium casei LMG S-19264T (=DSM 44701T), isolated from a smear-ripened cheese.</title>
        <authorList>
            <consortium name="US DOE Joint Genome Institute (JGI-PGF)"/>
            <person name="Walter F."/>
            <person name="Albersmeier A."/>
            <person name="Kalinowski J."/>
            <person name="Ruckert C."/>
        </authorList>
    </citation>
    <scope>NUCLEOTIDE SEQUENCE [LARGE SCALE GENOMIC DNA]</scope>
    <source>
        <strain evidence="1 2">KCTC 19473</strain>
    </source>
</reference>
<dbReference type="AlphaFoldDB" id="A0A919CKM2"/>
<protein>
    <submittedName>
        <fullName evidence="1">Uncharacterized protein</fullName>
    </submittedName>
</protein>
<dbReference type="Proteomes" id="UP000654947">
    <property type="component" value="Unassembled WGS sequence"/>
</dbReference>
<name>A0A919CKM2_9ACTN</name>
<gene>
    <name evidence="1" type="ORF">GCM10007147_40090</name>
</gene>
<accession>A0A919CKM2</accession>
<dbReference type="EMBL" id="BMXL01000030">
    <property type="protein sequence ID" value="GHD34456.1"/>
    <property type="molecule type" value="Genomic_DNA"/>
</dbReference>
<proteinExistence type="predicted"/>
<evidence type="ECO:0000313" key="1">
    <source>
        <dbReference type="EMBL" id="GHD34456.1"/>
    </source>
</evidence>
<sequence>MAMKKIAGDCNRDDCPAIYTSGGEVVVQGMLLTATEGMSFSEGEVAVTIPRHLIEEAARALGR</sequence>
<keyword evidence="2" id="KW-1185">Reference proteome</keyword>